<organism evidence="1 2">
    <name type="scientific">Batillaria attramentaria</name>
    <dbReference type="NCBI Taxonomy" id="370345"/>
    <lineage>
        <taxon>Eukaryota</taxon>
        <taxon>Metazoa</taxon>
        <taxon>Spiralia</taxon>
        <taxon>Lophotrochozoa</taxon>
        <taxon>Mollusca</taxon>
        <taxon>Gastropoda</taxon>
        <taxon>Caenogastropoda</taxon>
        <taxon>Sorbeoconcha</taxon>
        <taxon>Cerithioidea</taxon>
        <taxon>Batillariidae</taxon>
        <taxon>Batillaria</taxon>
    </lineage>
</organism>
<gene>
    <name evidence="1" type="ORF">BaRGS_00000063</name>
</gene>
<sequence>MKSVPIQTIARTVNCANYKAHNNILFHVMESTVKICCQYKPNRLFLALIIQRRHNLFSSSRQAQSNVFLLMLLGASSAVHCFQLDQVRDVRQSNKNYRRRMRALMDHETEMKNEIIMDGKGPLPRTLSKCPRGTGRNTHCQLAMAEAEAMWARNGSLPPVTENHVRLNQPPLCSQP</sequence>
<evidence type="ECO:0000313" key="1">
    <source>
        <dbReference type="EMBL" id="KAK7508497.1"/>
    </source>
</evidence>
<dbReference type="AlphaFoldDB" id="A0ABD0MAZ7"/>
<keyword evidence="2" id="KW-1185">Reference proteome</keyword>
<accession>A0ABD0MAZ7</accession>
<evidence type="ECO:0000313" key="2">
    <source>
        <dbReference type="Proteomes" id="UP001519460"/>
    </source>
</evidence>
<reference evidence="1 2" key="1">
    <citation type="journal article" date="2023" name="Sci. Data">
        <title>Genome assembly of the Korean intertidal mud-creeper Batillaria attramentaria.</title>
        <authorList>
            <person name="Patra A.K."/>
            <person name="Ho P.T."/>
            <person name="Jun S."/>
            <person name="Lee S.J."/>
            <person name="Kim Y."/>
            <person name="Won Y.J."/>
        </authorList>
    </citation>
    <scope>NUCLEOTIDE SEQUENCE [LARGE SCALE GENOMIC DNA]</scope>
    <source>
        <strain evidence="1">Wonlab-2016</strain>
    </source>
</reference>
<comment type="caution">
    <text evidence="1">The sequence shown here is derived from an EMBL/GenBank/DDBJ whole genome shotgun (WGS) entry which is preliminary data.</text>
</comment>
<name>A0ABD0MAZ7_9CAEN</name>
<dbReference type="EMBL" id="JACVVK020000001">
    <property type="protein sequence ID" value="KAK7508497.1"/>
    <property type="molecule type" value="Genomic_DNA"/>
</dbReference>
<proteinExistence type="predicted"/>
<protein>
    <submittedName>
        <fullName evidence="1">Uncharacterized protein</fullName>
    </submittedName>
</protein>
<dbReference type="Proteomes" id="UP001519460">
    <property type="component" value="Unassembled WGS sequence"/>
</dbReference>